<accession>C8NIG1</accession>
<comment type="caution">
    <text evidence="3">The sequence shown here is derived from an EMBL/GenBank/DDBJ whole genome shotgun (WGS) entry which is preliminary data.</text>
</comment>
<feature type="transmembrane region" description="Helical" evidence="1">
    <location>
        <begin position="290"/>
        <end position="309"/>
    </location>
</feature>
<dbReference type="eggNOG" id="ENOG5030FBH">
    <property type="taxonomic scope" value="Bacteria"/>
</dbReference>
<evidence type="ECO:0000313" key="4">
    <source>
        <dbReference type="Proteomes" id="UP000005926"/>
    </source>
</evidence>
<protein>
    <recommendedName>
        <fullName evidence="2">DUF6161 domain-containing protein</fullName>
    </recommendedName>
</protein>
<dbReference type="EMBL" id="ACKZ01000028">
    <property type="protein sequence ID" value="EEW36587.1"/>
    <property type="molecule type" value="Genomic_DNA"/>
</dbReference>
<evidence type="ECO:0000313" key="3">
    <source>
        <dbReference type="EMBL" id="EEW36587.1"/>
    </source>
</evidence>
<reference evidence="3 4" key="1">
    <citation type="submission" date="2009-08" db="EMBL/GenBank/DDBJ databases">
        <authorList>
            <person name="Muzny D."/>
            <person name="Qin X."/>
            <person name="Deng J."/>
            <person name="Jiang H."/>
            <person name="Liu Y."/>
            <person name="Qu J."/>
            <person name="Song X.-Z."/>
            <person name="Zhang L."/>
            <person name="Thornton R."/>
            <person name="Coyle M."/>
            <person name="Francisco L."/>
            <person name="Jackson L."/>
            <person name="Javaid M."/>
            <person name="Korchina V."/>
            <person name="Kovar C."/>
            <person name="Mata R."/>
            <person name="Mathew T."/>
            <person name="Ngo R."/>
            <person name="Nguyen L."/>
            <person name="Nguyen N."/>
            <person name="Okwuonu G."/>
            <person name="Ongeri F."/>
            <person name="Pham C."/>
            <person name="Simmons D."/>
            <person name="Wilczek-Boney K."/>
            <person name="Hale W."/>
            <person name="Jakkamsetti A."/>
            <person name="Pham P."/>
            <person name="Ruth R."/>
            <person name="San Lucas F."/>
            <person name="Warren J."/>
            <person name="Zhang J."/>
            <person name="Zhao Z."/>
            <person name="Zhou C."/>
            <person name="Zhu D."/>
            <person name="Lee S."/>
            <person name="Bess C."/>
            <person name="Blankenburg K."/>
            <person name="Forbes L."/>
            <person name="Fu Q."/>
            <person name="Gubbala S."/>
            <person name="Hirani K."/>
            <person name="Jayaseelan J.C."/>
            <person name="Lara F."/>
            <person name="Munidasa M."/>
            <person name="Palculict T."/>
            <person name="Patil S."/>
            <person name="Pu L.-L."/>
            <person name="Saada N."/>
            <person name="Tang L."/>
            <person name="Weissenberger G."/>
            <person name="Zhu Y."/>
            <person name="Hemphill L."/>
            <person name="Shang Y."/>
            <person name="Youmans B."/>
            <person name="Ayvaz T."/>
            <person name="Ross M."/>
            <person name="Santibanez J."/>
            <person name="Aqrawi P."/>
            <person name="Gross S."/>
            <person name="Joshi V."/>
            <person name="Fowler G."/>
            <person name="Nazareth L."/>
            <person name="Reid J."/>
            <person name="Worley K."/>
            <person name="Petrosino J."/>
            <person name="Highlander S."/>
            <person name="Gibbs R."/>
        </authorList>
    </citation>
    <scope>NUCLEOTIDE SEQUENCE [LARGE SCALE GENOMIC DNA]</scope>
    <source>
        <strain evidence="3 4">ATCC 49175</strain>
    </source>
</reference>
<name>C8NIG1_9LACT</name>
<dbReference type="HOGENOM" id="CLU_665524_0_0_9"/>
<organism evidence="3 4">
    <name type="scientific">Granulicatella adiacens ATCC 49175</name>
    <dbReference type="NCBI Taxonomy" id="638301"/>
    <lineage>
        <taxon>Bacteria</taxon>
        <taxon>Bacillati</taxon>
        <taxon>Bacillota</taxon>
        <taxon>Bacilli</taxon>
        <taxon>Lactobacillales</taxon>
        <taxon>Carnobacteriaceae</taxon>
        <taxon>Granulicatella</taxon>
    </lineage>
</organism>
<keyword evidence="4" id="KW-1185">Reference proteome</keyword>
<proteinExistence type="predicted"/>
<evidence type="ECO:0000256" key="1">
    <source>
        <dbReference type="SAM" id="Phobius"/>
    </source>
</evidence>
<gene>
    <name evidence="3" type="ORF">HMPREF0444_1706</name>
</gene>
<dbReference type="Pfam" id="PF19658">
    <property type="entry name" value="DUF6161"/>
    <property type="match status" value="1"/>
</dbReference>
<feature type="transmembrane region" description="Helical" evidence="1">
    <location>
        <begin position="329"/>
        <end position="351"/>
    </location>
</feature>
<keyword evidence="1" id="KW-0812">Transmembrane</keyword>
<evidence type="ECO:0000259" key="2">
    <source>
        <dbReference type="Pfam" id="PF19658"/>
    </source>
</evidence>
<feature type="domain" description="DUF6161" evidence="2">
    <location>
        <begin position="205"/>
        <end position="410"/>
    </location>
</feature>
<keyword evidence="1" id="KW-0472">Membrane</keyword>
<dbReference type="Proteomes" id="UP000005926">
    <property type="component" value="Unassembled WGS sequence"/>
</dbReference>
<keyword evidence="1" id="KW-1133">Transmembrane helix</keyword>
<dbReference type="AlphaFoldDB" id="C8NIG1"/>
<dbReference type="InterPro" id="IPR046159">
    <property type="entry name" value="DUF6161"/>
</dbReference>
<dbReference type="GeneID" id="78412526"/>
<dbReference type="RefSeq" id="WP_005606272.1">
    <property type="nucleotide sequence ID" value="NZ_GG694016.1"/>
</dbReference>
<sequence length="425" mass="49888">MSFTKKQISNFLDDKLLFRFSIGEEYVINYNRQSEEYTFDELEKIAKRNFEYWDSVSGDYFSQEWASLSRNINKVREYLSTIEELDLDRIHSYFYNNISSDRENVEKNKYLYIISMSSPIDKDTEFGAIKNFVSFYTQYLTNDLKNAVSNFIRLSKNMHEIGNALSSTSQYIFYPALYLLKQHLSDLKESKDDFETNIVLPIKSKLQEISDDSDEQYKEITTFIETKHNEIQKQFDEQSKGLKEFRSLINVWQDEKEARLNDLEETYKNKLSLALPELHWNNRSEEYRRLARCWTGVLVVFVVALVVSLRELVIVIHEYSLDTVQEIPFVSKSFILVSIISFFVYIIRVLIKIVMSNHHLATEYEQKAALTRFYQALTYAGTDISQEERIIIIHSLFSKTETGLVKTESSNDVDAILSVLSKNAK</sequence>